<dbReference type="VEuPathDB" id="VectorBase:AMEM009817"/>
<accession>A0A182V6S9</accession>
<dbReference type="STRING" id="30066.A0A182V6S9"/>
<reference evidence="2" key="1">
    <citation type="submission" date="2020-05" db="UniProtKB">
        <authorList>
            <consortium name="EnsemblMetazoa"/>
        </authorList>
    </citation>
    <scope>IDENTIFICATION</scope>
    <source>
        <strain evidence="2">MAF</strain>
    </source>
</reference>
<feature type="compositionally biased region" description="Gly residues" evidence="1">
    <location>
        <begin position="82"/>
        <end position="101"/>
    </location>
</feature>
<sequence>MAQNGRKATVHDTDLKNPFTWYIDFLYRVLSNNEMPAMREEHKNMAVSGGNLQFSGSGILAHEKLSYLFSVWRMEGDWSNGSAGGDGVEMGESGDGGGGKE</sequence>
<proteinExistence type="predicted"/>
<dbReference type="VEuPathDB" id="VectorBase:AMEM21_000749"/>
<dbReference type="Proteomes" id="UP000075903">
    <property type="component" value="Unassembled WGS sequence"/>
</dbReference>
<dbReference type="EnsemblMetazoa" id="AMEM009817-RA">
    <property type="protein sequence ID" value="AMEM009817-PA"/>
    <property type="gene ID" value="AMEM009817"/>
</dbReference>
<evidence type="ECO:0000313" key="3">
    <source>
        <dbReference type="Proteomes" id="UP000075903"/>
    </source>
</evidence>
<dbReference type="AlphaFoldDB" id="A0A182V6S9"/>
<evidence type="ECO:0000313" key="2">
    <source>
        <dbReference type="EnsemblMetazoa" id="AMEM009817-PA"/>
    </source>
</evidence>
<feature type="region of interest" description="Disordered" evidence="1">
    <location>
        <begin position="80"/>
        <end position="101"/>
    </location>
</feature>
<keyword evidence="3" id="KW-1185">Reference proteome</keyword>
<protein>
    <submittedName>
        <fullName evidence="2">Uncharacterized protein</fullName>
    </submittedName>
</protein>
<organism evidence="2 3">
    <name type="scientific">Anopheles merus</name>
    <name type="common">Mosquito</name>
    <dbReference type="NCBI Taxonomy" id="30066"/>
    <lineage>
        <taxon>Eukaryota</taxon>
        <taxon>Metazoa</taxon>
        <taxon>Ecdysozoa</taxon>
        <taxon>Arthropoda</taxon>
        <taxon>Hexapoda</taxon>
        <taxon>Insecta</taxon>
        <taxon>Pterygota</taxon>
        <taxon>Neoptera</taxon>
        <taxon>Endopterygota</taxon>
        <taxon>Diptera</taxon>
        <taxon>Nematocera</taxon>
        <taxon>Culicoidea</taxon>
        <taxon>Culicidae</taxon>
        <taxon>Anophelinae</taxon>
        <taxon>Anopheles</taxon>
    </lineage>
</organism>
<name>A0A182V6S9_ANOME</name>
<evidence type="ECO:0000256" key="1">
    <source>
        <dbReference type="SAM" id="MobiDB-lite"/>
    </source>
</evidence>